<dbReference type="EMBL" id="JABDTM020019916">
    <property type="protein sequence ID" value="KAH0817268.1"/>
    <property type="molecule type" value="Genomic_DNA"/>
</dbReference>
<reference evidence="1" key="1">
    <citation type="journal article" date="2020" name="J Insects Food Feed">
        <title>The yellow mealworm (Tenebrio molitor) genome: a resource for the emerging insects as food and feed industry.</title>
        <authorList>
            <person name="Eriksson T."/>
            <person name="Andere A."/>
            <person name="Kelstrup H."/>
            <person name="Emery V."/>
            <person name="Picard C."/>
        </authorList>
    </citation>
    <scope>NUCLEOTIDE SEQUENCE</scope>
    <source>
        <strain evidence="1">Stoneville</strain>
        <tissue evidence="1">Whole head</tissue>
    </source>
</reference>
<keyword evidence="2" id="KW-1185">Reference proteome</keyword>
<organism evidence="1 2">
    <name type="scientific">Tenebrio molitor</name>
    <name type="common">Yellow mealworm beetle</name>
    <dbReference type="NCBI Taxonomy" id="7067"/>
    <lineage>
        <taxon>Eukaryota</taxon>
        <taxon>Metazoa</taxon>
        <taxon>Ecdysozoa</taxon>
        <taxon>Arthropoda</taxon>
        <taxon>Hexapoda</taxon>
        <taxon>Insecta</taxon>
        <taxon>Pterygota</taxon>
        <taxon>Neoptera</taxon>
        <taxon>Endopterygota</taxon>
        <taxon>Coleoptera</taxon>
        <taxon>Polyphaga</taxon>
        <taxon>Cucujiformia</taxon>
        <taxon>Tenebrionidae</taxon>
        <taxon>Tenebrio</taxon>
    </lineage>
</organism>
<reference evidence="1" key="2">
    <citation type="submission" date="2021-08" db="EMBL/GenBank/DDBJ databases">
        <authorList>
            <person name="Eriksson T."/>
        </authorList>
    </citation>
    <scope>NUCLEOTIDE SEQUENCE</scope>
    <source>
        <strain evidence="1">Stoneville</strain>
        <tissue evidence="1">Whole head</tissue>
    </source>
</reference>
<accession>A0A8J6LFA9</accession>
<dbReference type="InterPro" id="IPR005312">
    <property type="entry name" value="DUF1759"/>
</dbReference>
<proteinExistence type="predicted"/>
<protein>
    <submittedName>
        <fullName evidence="1">Uncharacterized protein</fullName>
    </submittedName>
</protein>
<evidence type="ECO:0000313" key="2">
    <source>
        <dbReference type="Proteomes" id="UP000719412"/>
    </source>
</evidence>
<name>A0A8J6LFA9_TENMO</name>
<dbReference type="Pfam" id="PF03564">
    <property type="entry name" value="DUF1759"/>
    <property type="match status" value="1"/>
</dbReference>
<comment type="caution">
    <text evidence="1">The sequence shown here is derived from an EMBL/GenBank/DDBJ whole genome shotgun (WGS) entry which is preliminary data.</text>
</comment>
<gene>
    <name evidence="1" type="ORF">GEV33_005523</name>
</gene>
<evidence type="ECO:0000313" key="1">
    <source>
        <dbReference type="EMBL" id="KAH0817268.1"/>
    </source>
</evidence>
<dbReference type="AlphaFoldDB" id="A0A8J6LFA9"/>
<dbReference type="Proteomes" id="UP000719412">
    <property type="component" value="Unassembled WGS sequence"/>
</dbReference>
<sequence>MAAKAKENLALRNSLINQLREIREGAVGTRRRPWSPYASFVEAWGSAEHTLRNAVLVDRYENKRKLLYHYWNTLKQLSKLTSESASGLRKLSDKFKENRFALMALNLAESLEDFMWFQLLLEKLDPDTRKLFGVGHTYTGTSRDSKIQTIGGLYRRSVSRFGFARKTSETCEYNQFVSSGKHDVESEIGFYSRLVTSKLCTGNWKARHLQMSGVYAENFATTV</sequence>